<evidence type="ECO:0000256" key="1">
    <source>
        <dbReference type="SAM" id="Coils"/>
    </source>
</evidence>
<dbReference type="AlphaFoldDB" id="A0A6L2M8A2"/>
<evidence type="ECO:0000256" key="2">
    <source>
        <dbReference type="SAM" id="MobiDB-lite"/>
    </source>
</evidence>
<feature type="region of interest" description="Disordered" evidence="2">
    <location>
        <begin position="128"/>
        <end position="182"/>
    </location>
</feature>
<dbReference type="EMBL" id="BKCJ010006064">
    <property type="protein sequence ID" value="GEU70161.1"/>
    <property type="molecule type" value="Genomic_DNA"/>
</dbReference>
<feature type="coiled-coil region" evidence="1">
    <location>
        <begin position="423"/>
        <end position="458"/>
    </location>
</feature>
<keyword evidence="1" id="KW-0175">Coiled coil</keyword>
<comment type="caution">
    <text evidence="3">The sequence shown here is derived from an EMBL/GenBank/DDBJ whole genome shotgun (WGS) entry which is preliminary data.</text>
</comment>
<feature type="compositionally biased region" description="Pro residues" evidence="2">
    <location>
        <begin position="159"/>
        <end position="175"/>
    </location>
</feature>
<feature type="compositionally biased region" description="Pro residues" evidence="2">
    <location>
        <begin position="135"/>
        <end position="149"/>
    </location>
</feature>
<accession>A0A6L2M8A2</accession>
<name>A0A6L2M8A2_TANCI</name>
<protein>
    <submittedName>
        <fullName evidence="3">Uncharacterized protein</fullName>
    </submittedName>
</protein>
<gene>
    <name evidence="3" type="ORF">Tci_042139</name>
</gene>
<evidence type="ECO:0000313" key="3">
    <source>
        <dbReference type="EMBL" id="GEU70161.1"/>
    </source>
</evidence>
<reference evidence="3" key="1">
    <citation type="journal article" date="2019" name="Sci. Rep.">
        <title>Draft genome of Tanacetum cinerariifolium, the natural source of mosquito coil.</title>
        <authorList>
            <person name="Yamashiro T."/>
            <person name="Shiraishi A."/>
            <person name="Satake H."/>
            <person name="Nakayama K."/>
        </authorList>
    </citation>
    <scope>NUCLEOTIDE SEQUENCE</scope>
</reference>
<organism evidence="3">
    <name type="scientific">Tanacetum cinerariifolium</name>
    <name type="common">Dalmatian daisy</name>
    <name type="synonym">Chrysanthemum cinerariifolium</name>
    <dbReference type="NCBI Taxonomy" id="118510"/>
    <lineage>
        <taxon>Eukaryota</taxon>
        <taxon>Viridiplantae</taxon>
        <taxon>Streptophyta</taxon>
        <taxon>Embryophyta</taxon>
        <taxon>Tracheophyta</taxon>
        <taxon>Spermatophyta</taxon>
        <taxon>Magnoliopsida</taxon>
        <taxon>eudicotyledons</taxon>
        <taxon>Gunneridae</taxon>
        <taxon>Pentapetalae</taxon>
        <taxon>asterids</taxon>
        <taxon>campanulids</taxon>
        <taxon>Asterales</taxon>
        <taxon>Asteraceae</taxon>
        <taxon>Asteroideae</taxon>
        <taxon>Anthemideae</taxon>
        <taxon>Anthemidinae</taxon>
        <taxon>Tanacetum</taxon>
    </lineage>
</organism>
<proteinExistence type="predicted"/>
<sequence>MSAKRTLWNEFSSSMASAVIYLSTGRKFILSKYIFDSLVRNVDSSIKFYMYPRFLQPMIRAQVGDLSSHTTKYSSPVLIQKVFANMRRVGKGFSGVETPLFKGMIVAQQADDVADEVAAGVAIDDVPAADAEPTLPSPTPTTQPPPPSQELPSTSYVIPTPPSSPIAQPTLPPQQQPASQPRHDAAISLDLLHTLLETCTTLTRKVEALEQDKILLWMIRRMHPNRGIIVKIDANKDVILKDVVVVAKEVEIQKDADDDELEPTELKEVVVVTTAKLMTKVVTAAAATITTATTLITAATTLITTATITVAPSAARRRKGVVIKDPKETVTPSIIIHSKPKSKDKGKRIMVEEPKPLKKQAQIEQDEAYKEDNAVLRYQALKRKPQTEAQAKKNMMIYLTNMAGFKMDYFKGMSYDDIRPIFKKYFNSNVAFLEKTKEQLKEEESRALKRKIESSEEKAVKKKKLDEEVEEIKKHLHIVQIDEDDVYTEATPLARKVPVIDYEIYTENNKPYYKIMIAYGSHQLFLSFLSLLKNFDREDLEMLWQLVKERFASSKPKNFSDDFLLTTFTYMFEKPDVQAQMILLVERRYPLTRFTLDQMMNNVRLKVKEESEASLELLRFIRQQKQEGFIPE</sequence>